<keyword evidence="4" id="KW-0489">Methyltransferase</keyword>
<dbReference type="Proteomes" id="UP001172737">
    <property type="component" value="Unassembled WGS sequence"/>
</dbReference>
<dbReference type="EMBL" id="JAUHQB010000006">
    <property type="protein sequence ID" value="MDN4483806.1"/>
    <property type="molecule type" value="Genomic_DNA"/>
</dbReference>
<dbReference type="Pfam" id="PF21320">
    <property type="entry name" value="WHD_Rv2258c"/>
    <property type="match status" value="1"/>
</dbReference>
<dbReference type="InterPro" id="IPR048711">
    <property type="entry name" value="WHD_Rv2258c"/>
</dbReference>
<evidence type="ECO:0000313" key="4">
    <source>
        <dbReference type="EMBL" id="MDN4487452.1"/>
    </source>
</evidence>
<feature type="domain" description="S-adenosylmethionine-dependent methyltransferase Rv2258c-like winged HTH" evidence="2">
    <location>
        <begin position="32"/>
        <end position="102"/>
    </location>
</feature>
<keyword evidence="5" id="KW-1185">Reference proteome</keyword>
<dbReference type="Gene3D" id="1.10.10.10">
    <property type="entry name" value="Winged helix-like DNA-binding domain superfamily/Winged helix DNA-binding domain"/>
    <property type="match status" value="1"/>
</dbReference>
<dbReference type="GO" id="GO:0032259">
    <property type="term" value="P:methylation"/>
    <property type="evidence" value="ECO:0007669"/>
    <property type="project" value="UniProtKB-KW"/>
</dbReference>
<dbReference type="InterPro" id="IPR025714">
    <property type="entry name" value="Methyltranfer_dom"/>
</dbReference>
<evidence type="ECO:0000313" key="3">
    <source>
        <dbReference type="EMBL" id="MDN4483806.1"/>
    </source>
</evidence>
<dbReference type="SUPFAM" id="SSF53335">
    <property type="entry name" value="S-adenosyl-L-methionine-dependent methyltransferases"/>
    <property type="match status" value="1"/>
</dbReference>
<dbReference type="InterPro" id="IPR029063">
    <property type="entry name" value="SAM-dependent_MTases_sf"/>
</dbReference>
<dbReference type="EMBL" id="JAUHPX010000002">
    <property type="protein sequence ID" value="MDN4487452.1"/>
    <property type="molecule type" value="Genomic_DNA"/>
</dbReference>
<reference evidence="4" key="1">
    <citation type="submission" date="2023-06" db="EMBL/GenBank/DDBJ databases">
        <title>Sysu t00039.</title>
        <authorList>
            <person name="Gao L."/>
            <person name="Fang B.-Z."/>
            <person name="Li W.-J."/>
        </authorList>
    </citation>
    <scope>NUCLEOTIDE SEQUENCE</scope>
    <source>
        <strain evidence="4">SYSU T00039</strain>
    </source>
</reference>
<sequence length="368" mass="39299">MSLDVPSPHASAPADAWAEHVFSAALGAIDILAIHLGDRLGWYRALASDGPLTADDLARLTGTHPRYAREWLEQQATSGLIVAIDDGPMRFALPAGAAEALTDTRSLAYIAPLARMLAGAAAQMPALLDAYRTGRGVSWEQLGDDARWSQADMNRPWFEQMLGEAIEGVPEIHDVLEREDARIVDVACGAGWSTIALAHAYPGATIVGVDIDAPSIEMARVNAAEAGVAGRVEFVAMDSAELTENYRASFDGAFIFEALHDMPRPVEVLDAIRACVKSDGVVVVMDEGVGDAPVSVGDEVERLMYGFSLFVCLPDGMSSQPSAGTGTVMRPSVLASYAREAGFSSVSVLPIDGFSFFRFYRLHLRDAA</sequence>
<gene>
    <name evidence="3" type="ORF">QQ002_09685</name>
    <name evidence="4" type="ORF">QQX10_04625</name>
</gene>
<evidence type="ECO:0000313" key="5">
    <source>
        <dbReference type="Proteomes" id="UP001172737"/>
    </source>
</evidence>
<dbReference type="InterPro" id="IPR036388">
    <property type="entry name" value="WH-like_DNA-bd_sf"/>
</dbReference>
<reference evidence="3 6" key="2">
    <citation type="submission" date="2023-06" db="EMBL/GenBank/DDBJ databases">
        <title>SYSU T0a273.</title>
        <authorList>
            <person name="Gao L."/>
            <person name="Fang B.-Z."/>
            <person name="Li W.-J."/>
        </authorList>
    </citation>
    <scope>NUCLEOTIDE SEQUENCE [LARGE SCALE GENOMIC DNA]</scope>
    <source>
        <strain evidence="3 6">SYSU T0a273</strain>
    </source>
</reference>
<dbReference type="RefSeq" id="WP_301118512.1">
    <property type="nucleotide sequence ID" value="NZ_JAUHPX010000002.1"/>
</dbReference>
<dbReference type="GO" id="GO:0008168">
    <property type="term" value="F:methyltransferase activity"/>
    <property type="evidence" value="ECO:0007669"/>
    <property type="project" value="UniProtKB-KW"/>
</dbReference>
<accession>A0AAW7M2F2</accession>
<dbReference type="InterPro" id="IPR053173">
    <property type="entry name" value="SAM-binding_MTase"/>
</dbReference>
<dbReference type="Gene3D" id="3.40.50.150">
    <property type="entry name" value="Vaccinia Virus protein VP39"/>
    <property type="match status" value="1"/>
</dbReference>
<comment type="caution">
    <text evidence="4">The sequence shown here is derived from an EMBL/GenBank/DDBJ whole genome shotgun (WGS) entry which is preliminary data.</text>
</comment>
<evidence type="ECO:0000259" key="1">
    <source>
        <dbReference type="Pfam" id="PF13847"/>
    </source>
</evidence>
<protein>
    <submittedName>
        <fullName evidence="4">Methyltransferase domain-containing protein</fullName>
    </submittedName>
</protein>
<organism evidence="4 5">
    <name type="scientific">Demequina lignilytica</name>
    <dbReference type="NCBI Taxonomy" id="3051663"/>
    <lineage>
        <taxon>Bacteria</taxon>
        <taxon>Bacillati</taxon>
        <taxon>Actinomycetota</taxon>
        <taxon>Actinomycetes</taxon>
        <taxon>Micrococcales</taxon>
        <taxon>Demequinaceae</taxon>
        <taxon>Demequina</taxon>
    </lineage>
</organism>
<dbReference type="AlphaFoldDB" id="A0AAW7M2F2"/>
<evidence type="ECO:0000259" key="2">
    <source>
        <dbReference type="Pfam" id="PF21320"/>
    </source>
</evidence>
<proteinExistence type="predicted"/>
<dbReference type="PANTHER" id="PTHR45128">
    <property type="entry name" value="METHYLTRANSFERASE TYPE 11"/>
    <property type="match status" value="1"/>
</dbReference>
<dbReference type="InterPro" id="IPR036390">
    <property type="entry name" value="WH_DNA-bd_sf"/>
</dbReference>
<dbReference type="Pfam" id="PF13847">
    <property type="entry name" value="Methyltransf_31"/>
    <property type="match status" value="1"/>
</dbReference>
<dbReference type="CDD" id="cd02440">
    <property type="entry name" value="AdoMet_MTases"/>
    <property type="match status" value="1"/>
</dbReference>
<dbReference type="SUPFAM" id="SSF46785">
    <property type="entry name" value="Winged helix' DNA-binding domain"/>
    <property type="match status" value="1"/>
</dbReference>
<dbReference type="Proteomes" id="UP001172756">
    <property type="component" value="Unassembled WGS sequence"/>
</dbReference>
<name>A0AAW7M2F2_9MICO</name>
<evidence type="ECO:0000313" key="6">
    <source>
        <dbReference type="Proteomes" id="UP001172756"/>
    </source>
</evidence>
<feature type="domain" description="Methyltransferase" evidence="1">
    <location>
        <begin position="179"/>
        <end position="287"/>
    </location>
</feature>
<keyword evidence="4" id="KW-0808">Transferase</keyword>